<evidence type="ECO:0000256" key="15">
    <source>
        <dbReference type="PROSITE-ProRule" id="PRU00391"/>
    </source>
</evidence>
<keyword evidence="10" id="KW-0234">DNA repair</keyword>
<dbReference type="InterPro" id="IPR000214">
    <property type="entry name" value="Znf_DNA_glyclase/AP_lyase"/>
</dbReference>
<dbReference type="InterPro" id="IPR012319">
    <property type="entry name" value="FPG_cat"/>
</dbReference>
<comment type="caution">
    <text evidence="18">The sequence shown here is derived from an EMBL/GenBank/DDBJ whole genome shotgun (WGS) entry which is preliminary data.</text>
</comment>
<name>A0ABY2DHF2_9ACTN</name>
<evidence type="ECO:0000256" key="8">
    <source>
        <dbReference type="ARBA" id="ARBA00022833"/>
    </source>
</evidence>
<evidence type="ECO:0000259" key="17">
    <source>
        <dbReference type="PROSITE" id="PS51066"/>
    </source>
</evidence>
<keyword evidence="4" id="KW-0479">Metal-binding</keyword>
<dbReference type="PROSITE" id="PS51066">
    <property type="entry name" value="ZF_FPG_2"/>
    <property type="match status" value="1"/>
</dbReference>
<dbReference type="Pfam" id="PF01149">
    <property type="entry name" value="Fapy_DNA_glyco"/>
    <property type="match status" value="1"/>
</dbReference>
<evidence type="ECO:0000256" key="3">
    <source>
        <dbReference type="ARBA" id="ARBA00012720"/>
    </source>
</evidence>
<evidence type="ECO:0000313" key="18">
    <source>
        <dbReference type="EMBL" id="TDB96563.1"/>
    </source>
</evidence>
<feature type="region of interest" description="Disordered" evidence="16">
    <location>
        <begin position="1"/>
        <end position="32"/>
    </location>
</feature>
<dbReference type="SUPFAM" id="SSF57716">
    <property type="entry name" value="Glucocorticoid receptor-like (DNA-binding domain)"/>
    <property type="match status" value="1"/>
</dbReference>
<gene>
    <name evidence="18" type="ORF">E1091_09165</name>
</gene>
<dbReference type="Pfam" id="PF06827">
    <property type="entry name" value="zf-FPG_IleRS"/>
    <property type="match status" value="1"/>
</dbReference>
<evidence type="ECO:0000256" key="11">
    <source>
        <dbReference type="ARBA" id="ARBA00023239"/>
    </source>
</evidence>
<keyword evidence="9" id="KW-0238">DNA-binding</keyword>
<dbReference type="SUPFAM" id="SSF46946">
    <property type="entry name" value="S13-like H2TH domain"/>
    <property type="match status" value="1"/>
</dbReference>
<comment type="cofactor">
    <cofactor evidence="1">
        <name>Zn(2+)</name>
        <dbReference type="ChEBI" id="CHEBI:29105"/>
    </cofactor>
</comment>
<dbReference type="InterPro" id="IPR015887">
    <property type="entry name" value="DNA_glyclase_Znf_dom_DNA_BS"/>
</dbReference>
<keyword evidence="5" id="KW-0227">DNA damage</keyword>
<keyword evidence="11" id="KW-0456">Lyase</keyword>
<dbReference type="InterPro" id="IPR010663">
    <property type="entry name" value="Znf_FPG/IleRS"/>
</dbReference>
<dbReference type="SUPFAM" id="SSF81624">
    <property type="entry name" value="N-terminal domain of MutM-like DNA repair proteins"/>
    <property type="match status" value="1"/>
</dbReference>
<dbReference type="PANTHER" id="PTHR42697:SF3">
    <property type="entry name" value="ENDONUCLEASE 8 1"/>
    <property type="match status" value="1"/>
</dbReference>
<dbReference type="CDD" id="cd08970">
    <property type="entry name" value="AcNei1_N"/>
    <property type="match status" value="1"/>
</dbReference>
<reference evidence="18 19" key="1">
    <citation type="submission" date="2019-02" db="EMBL/GenBank/DDBJ databases">
        <title>Draft genome sequences of novel Actinobacteria.</title>
        <authorList>
            <person name="Sahin N."/>
            <person name="Ay H."/>
            <person name="Saygin H."/>
        </authorList>
    </citation>
    <scope>NUCLEOTIDE SEQUENCE [LARGE SCALE GENOMIC DNA]</scope>
    <source>
        <strain evidence="18 19">JCM 30529</strain>
    </source>
</reference>
<keyword evidence="19" id="KW-1185">Reference proteome</keyword>
<dbReference type="EMBL" id="SMKE01000264">
    <property type="protein sequence ID" value="TDB96563.1"/>
    <property type="molecule type" value="Genomic_DNA"/>
</dbReference>
<dbReference type="InterPro" id="IPR010979">
    <property type="entry name" value="Ribosomal_uS13-like_H2TH"/>
</dbReference>
<keyword evidence="12" id="KW-0511">Multifunctional enzyme</keyword>
<dbReference type="Proteomes" id="UP000295626">
    <property type="component" value="Unassembled WGS sequence"/>
</dbReference>
<evidence type="ECO:0000256" key="7">
    <source>
        <dbReference type="ARBA" id="ARBA00022801"/>
    </source>
</evidence>
<dbReference type="InterPro" id="IPR035937">
    <property type="entry name" value="FPG_N"/>
</dbReference>
<feature type="compositionally biased region" description="Basic residues" evidence="16">
    <location>
        <begin position="1"/>
        <end position="15"/>
    </location>
</feature>
<evidence type="ECO:0000256" key="10">
    <source>
        <dbReference type="ARBA" id="ARBA00023204"/>
    </source>
</evidence>
<evidence type="ECO:0000256" key="13">
    <source>
        <dbReference type="ARBA" id="ARBA00023295"/>
    </source>
</evidence>
<evidence type="ECO:0000256" key="14">
    <source>
        <dbReference type="ARBA" id="ARBA00044632"/>
    </source>
</evidence>
<dbReference type="Gene3D" id="1.10.8.50">
    <property type="match status" value="1"/>
</dbReference>
<evidence type="ECO:0000256" key="1">
    <source>
        <dbReference type="ARBA" id="ARBA00001947"/>
    </source>
</evidence>
<dbReference type="Pfam" id="PF06831">
    <property type="entry name" value="H2TH"/>
    <property type="match status" value="1"/>
</dbReference>
<evidence type="ECO:0000256" key="16">
    <source>
        <dbReference type="SAM" id="MobiDB-lite"/>
    </source>
</evidence>
<dbReference type="SMART" id="SM00898">
    <property type="entry name" value="Fapy_DNA_glyco"/>
    <property type="match status" value="1"/>
</dbReference>
<keyword evidence="8" id="KW-0862">Zinc</keyword>
<keyword evidence="6 15" id="KW-0863">Zinc-finger</keyword>
<comment type="similarity">
    <text evidence="2">Belongs to the FPG family.</text>
</comment>
<comment type="catalytic activity">
    <reaction evidence="14">
        <text>2'-deoxyribonucleotide-(2'-deoxyribose 5'-phosphate)-2'-deoxyribonucleotide-DNA = a 3'-end 2'-deoxyribonucleotide-(2,3-dehydro-2,3-deoxyribose 5'-phosphate)-DNA + a 5'-end 5'-phospho-2'-deoxyribonucleoside-DNA + H(+)</text>
        <dbReference type="Rhea" id="RHEA:66592"/>
        <dbReference type="Rhea" id="RHEA-COMP:13180"/>
        <dbReference type="Rhea" id="RHEA-COMP:16897"/>
        <dbReference type="Rhea" id="RHEA-COMP:17067"/>
        <dbReference type="ChEBI" id="CHEBI:15378"/>
        <dbReference type="ChEBI" id="CHEBI:136412"/>
        <dbReference type="ChEBI" id="CHEBI:157695"/>
        <dbReference type="ChEBI" id="CHEBI:167181"/>
        <dbReference type="EC" id="4.2.99.18"/>
    </reaction>
</comment>
<evidence type="ECO:0000256" key="4">
    <source>
        <dbReference type="ARBA" id="ARBA00022723"/>
    </source>
</evidence>
<accession>A0ABY2DHF2</accession>
<organism evidence="18 19">
    <name type="scientific">Micromonospora fluostatini</name>
    <dbReference type="NCBI Taxonomy" id="1629071"/>
    <lineage>
        <taxon>Bacteria</taxon>
        <taxon>Bacillati</taxon>
        <taxon>Actinomycetota</taxon>
        <taxon>Actinomycetes</taxon>
        <taxon>Micromonosporales</taxon>
        <taxon>Micromonosporaceae</taxon>
        <taxon>Micromonospora</taxon>
    </lineage>
</organism>
<evidence type="ECO:0000256" key="5">
    <source>
        <dbReference type="ARBA" id="ARBA00022763"/>
    </source>
</evidence>
<feature type="domain" description="FPG-type" evidence="17">
    <location>
        <begin position="275"/>
        <end position="309"/>
    </location>
</feature>
<evidence type="ECO:0000256" key="2">
    <source>
        <dbReference type="ARBA" id="ARBA00009409"/>
    </source>
</evidence>
<dbReference type="PROSITE" id="PS01242">
    <property type="entry name" value="ZF_FPG_1"/>
    <property type="match status" value="1"/>
</dbReference>
<evidence type="ECO:0000256" key="6">
    <source>
        <dbReference type="ARBA" id="ARBA00022771"/>
    </source>
</evidence>
<dbReference type="Gene3D" id="3.20.190.10">
    <property type="entry name" value="MutM-like, N-terminal"/>
    <property type="match status" value="1"/>
</dbReference>
<dbReference type="PANTHER" id="PTHR42697">
    <property type="entry name" value="ENDONUCLEASE 8"/>
    <property type="match status" value="1"/>
</dbReference>
<evidence type="ECO:0000256" key="12">
    <source>
        <dbReference type="ARBA" id="ARBA00023268"/>
    </source>
</evidence>
<sequence>MPAPRPQRRRRRRWRGAGCFPDSRGRVPRGSRRGCRDTLAAVPEGHTIHRLAARHGDLFAGDKVLAASPQGRFAEGAARLSGTVLEEIEAYGKHLLHHYAGELSLHVHLGLYGKVTDGDGEPPEPVGQVRLRLTSDRHWLDLRGPAACELLTPPEVRALRARLGPDPLRADADPARAYARIARSSTPLAALLLDQSVVAGTGLIFVTEALFRAGLPPTRPGRELTPAGWRDLWADLVGLMTAAVAHGRIDTVRPAHLPEVTGRAPRVDRHGGEVYVYRRPGQPCHVCGTGIHRGTLAGRNLYWCPTCQR</sequence>
<dbReference type="InterPro" id="IPR015886">
    <property type="entry name" value="H2TH_FPG"/>
</dbReference>
<dbReference type="EC" id="4.2.99.18" evidence="3"/>
<proteinExistence type="inferred from homology"/>
<dbReference type="SMART" id="SM01232">
    <property type="entry name" value="H2TH"/>
    <property type="match status" value="1"/>
</dbReference>
<evidence type="ECO:0000313" key="19">
    <source>
        <dbReference type="Proteomes" id="UP000295626"/>
    </source>
</evidence>
<keyword evidence="7" id="KW-0378">Hydrolase</keyword>
<protein>
    <recommendedName>
        <fullName evidence="3">DNA-(apurinic or apyrimidinic site) lyase</fullName>
        <ecNumber evidence="3">4.2.99.18</ecNumber>
    </recommendedName>
</protein>
<keyword evidence="13" id="KW-0326">Glycosidase</keyword>
<evidence type="ECO:0000256" key="9">
    <source>
        <dbReference type="ARBA" id="ARBA00023125"/>
    </source>
</evidence>